<dbReference type="GO" id="GO:0003824">
    <property type="term" value="F:catalytic activity"/>
    <property type="evidence" value="ECO:0007669"/>
    <property type="project" value="InterPro"/>
</dbReference>
<evidence type="ECO:0000256" key="1">
    <source>
        <dbReference type="PROSITE-ProRule" id="PRU00371"/>
    </source>
</evidence>
<evidence type="ECO:0000256" key="2">
    <source>
        <dbReference type="SAM" id="MobiDB-lite"/>
    </source>
</evidence>
<comment type="caution">
    <text evidence="4">The sequence shown here is derived from an EMBL/GenBank/DDBJ whole genome shotgun (WGS) entry which is preliminary data.</text>
</comment>
<dbReference type="Proteomes" id="UP001152888">
    <property type="component" value="Unassembled WGS sequence"/>
</dbReference>
<dbReference type="Pfam" id="PF14529">
    <property type="entry name" value="Exo_endo_phos_2"/>
    <property type="match status" value="1"/>
</dbReference>
<evidence type="ECO:0000259" key="3">
    <source>
        <dbReference type="PROSITE" id="PS51031"/>
    </source>
</evidence>
<evidence type="ECO:0000313" key="5">
    <source>
        <dbReference type="Proteomes" id="UP001152888"/>
    </source>
</evidence>
<dbReference type="SMART" id="SM00595">
    <property type="entry name" value="MADF"/>
    <property type="match status" value="2"/>
</dbReference>
<dbReference type="Gene3D" id="3.60.10.10">
    <property type="entry name" value="Endonuclease/exonuclease/phosphatase"/>
    <property type="match status" value="1"/>
</dbReference>
<dbReference type="GO" id="GO:0003677">
    <property type="term" value="F:DNA binding"/>
    <property type="evidence" value="ECO:0007669"/>
    <property type="project" value="InterPro"/>
</dbReference>
<dbReference type="Pfam" id="PF10545">
    <property type="entry name" value="MADF_DNA_bdg"/>
    <property type="match status" value="2"/>
</dbReference>
<keyword evidence="1" id="KW-0539">Nucleus</keyword>
<comment type="subcellular location">
    <subcellularLocation>
        <location evidence="1">Nucleus</location>
    </subcellularLocation>
</comment>
<organism evidence="4 5">
    <name type="scientific">Acanthoscelides obtectus</name>
    <name type="common">Bean weevil</name>
    <name type="synonym">Bruchus obtectus</name>
    <dbReference type="NCBI Taxonomy" id="200917"/>
    <lineage>
        <taxon>Eukaryota</taxon>
        <taxon>Metazoa</taxon>
        <taxon>Ecdysozoa</taxon>
        <taxon>Arthropoda</taxon>
        <taxon>Hexapoda</taxon>
        <taxon>Insecta</taxon>
        <taxon>Pterygota</taxon>
        <taxon>Neoptera</taxon>
        <taxon>Endopterygota</taxon>
        <taxon>Coleoptera</taxon>
        <taxon>Polyphaga</taxon>
        <taxon>Cucujiformia</taxon>
        <taxon>Chrysomeloidea</taxon>
        <taxon>Chrysomelidae</taxon>
        <taxon>Bruchinae</taxon>
        <taxon>Bruchini</taxon>
        <taxon>Acanthoscelides</taxon>
    </lineage>
</organism>
<dbReference type="InterPro" id="IPR039353">
    <property type="entry name" value="TF_Adf1"/>
</dbReference>
<dbReference type="PROSITE" id="PS51031">
    <property type="entry name" value="BESS"/>
    <property type="match status" value="2"/>
</dbReference>
<dbReference type="OrthoDB" id="6159213at2759"/>
<dbReference type="GO" id="GO:0005667">
    <property type="term" value="C:transcription regulator complex"/>
    <property type="evidence" value="ECO:0007669"/>
    <property type="project" value="TreeGrafter"/>
</dbReference>
<accession>A0A9P0PIG1</accession>
<evidence type="ECO:0000313" key="4">
    <source>
        <dbReference type="EMBL" id="CAH1986985.1"/>
    </source>
</evidence>
<sequence>MVSDYARVKFFCLTETWATAESLNNFVIENFQLVSSYFRSSYKGGCLAIYCRGDVIAKPIDVSQFSLDKNIELCAIQFSNGGIRSIIILCYRSPSGDMKIFHDNLNRALNFVFRPNINIILCGDFNVDSYNHNDDNEALVNALSEFGLHPQVGWPTRIGRTSITTIDQVFTNFNDKCLNCVVDNVISDHRTVLIEIMECPQAEDAVKETVKRVFDTRSVQNFVLDLMKAAHTKWKNLRDYFRRELKKIPIPRSGDPGDIATKSHWPHFKSLLFLKDQFKPRVSTGNLADSQNELLATGMQSDVNSDDDRVETETIDEMQDTLNVEPATPTSVSSENIEDSSTGTSSHFAEPRTVLKSRLRKRKNNIADLVAIEKQKLEFIRTKRANIEETKEDDHLAFFKSLLPHVKKIPDNNILQFRNSVQDLVQRYAYEKQLRKKWKNLRDQFRKEKKKFPTPRSGDAANETESTWPYFQLMQFLNDDITPEVMTGNLHDSDSDSLNESCHTEEQNDVMSPGTSTTSSRTNASKRNKTASDYRDELMECERKKNLLIEQKMATNNVQPEKCDDYHFFMSLLPQMKQFGEVQKLRIRNKITQVIIDEAERMQYSSHQRYEENYEGYSTTGTYTNF</sequence>
<feature type="compositionally biased region" description="Polar residues" evidence="2">
    <location>
        <begin position="328"/>
        <end position="347"/>
    </location>
</feature>
<reference evidence="4" key="1">
    <citation type="submission" date="2022-03" db="EMBL/GenBank/DDBJ databases">
        <authorList>
            <person name="Sayadi A."/>
        </authorList>
    </citation>
    <scope>NUCLEOTIDE SEQUENCE</scope>
</reference>
<dbReference type="GO" id="GO:0005634">
    <property type="term" value="C:nucleus"/>
    <property type="evidence" value="ECO:0007669"/>
    <property type="project" value="UniProtKB-SubCell"/>
</dbReference>
<dbReference type="AlphaFoldDB" id="A0A9P0PIG1"/>
<dbReference type="PANTHER" id="PTHR12243">
    <property type="entry name" value="MADF DOMAIN TRANSCRIPTION FACTOR"/>
    <property type="match status" value="1"/>
</dbReference>
<protein>
    <recommendedName>
        <fullName evidence="3">BESS domain-containing protein</fullName>
    </recommendedName>
</protein>
<dbReference type="PANTHER" id="PTHR12243:SF69">
    <property type="entry name" value="SI:CH73-59F11.3"/>
    <property type="match status" value="1"/>
</dbReference>
<dbReference type="InterPro" id="IPR006578">
    <property type="entry name" value="MADF-dom"/>
</dbReference>
<dbReference type="InterPro" id="IPR004210">
    <property type="entry name" value="BESS_motif"/>
</dbReference>
<feature type="domain" description="BESS" evidence="3">
    <location>
        <begin position="562"/>
        <end position="601"/>
    </location>
</feature>
<dbReference type="InterPro" id="IPR005135">
    <property type="entry name" value="Endo/exonuclease/phosphatase"/>
</dbReference>
<dbReference type="EMBL" id="CAKOFQ010007008">
    <property type="protein sequence ID" value="CAH1986985.1"/>
    <property type="molecule type" value="Genomic_DNA"/>
</dbReference>
<dbReference type="SUPFAM" id="SSF56219">
    <property type="entry name" value="DNase I-like"/>
    <property type="match status" value="1"/>
</dbReference>
<gene>
    <name evidence="4" type="ORF">ACAOBT_LOCUS17588</name>
</gene>
<name>A0A9P0PIG1_ACAOB</name>
<feature type="region of interest" description="Disordered" evidence="2">
    <location>
        <begin position="489"/>
        <end position="531"/>
    </location>
</feature>
<dbReference type="Pfam" id="PF02944">
    <property type="entry name" value="BESS"/>
    <property type="match status" value="1"/>
</dbReference>
<feature type="compositionally biased region" description="Polar residues" evidence="2">
    <location>
        <begin position="509"/>
        <end position="523"/>
    </location>
</feature>
<keyword evidence="5" id="KW-1185">Reference proteome</keyword>
<proteinExistence type="predicted"/>
<dbReference type="InterPro" id="IPR036691">
    <property type="entry name" value="Endo/exonu/phosph_ase_sf"/>
</dbReference>
<dbReference type="GO" id="GO:0006357">
    <property type="term" value="P:regulation of transcription by RNA polymerase II"/>
    <property type="evidence" value="ECO:0007669"/>
    <property type="project" value="TreeGrafter"/>
</dbReference>
<feature type="domain" description="BESS" evidence="3">
    <location>
        <begin position="392"/>
        <end position="431"/>
    </location>
</feature>
<feature type="region of interest" description="Disordered" evidence="2">
    <location>
        <begin position="325"/>
        <end position="351"/>
    </location>
</feature>